<feature type="region of interest" description="Disordered" evidence="14">
    <location>
        <begin position="498"/>
        <end position="518"/>
    </location>
</feature>
<proteinExistence type="inferred from homology"/>
<feature type="compositionally biased region" description="Acidic residues" evidence="14">
    <location>
        <begin position="131"/>
        <end position="148"/>
    </location>
</feature>
<sequence length="973" mass="110779">MNSQSTLYGIQSTAGAVPVRNTKGELSMQKVKVHRYVSGKRPEYAQYASSDEETDEDDFIDNRRTAAAAAEEQLHREARRRHEESEEEAAAEAVDDPRLRRLQAVRAAEAEEIERERRERHRVIHEPELVQSEEEEGEGEQQQEEEGEDSRQHLRHRQRPEESDDEEEQQVEEARESVLRNRRISVGSESGESEAELSDTEIERRRQFLKIKMMMQKREEEVLQKEEEGHSETSEEESSEYEETESEEENEPRLKPLFVRKKDRTTVIEKEREANKQKQLEYEAKKAAKERRRQTLKLVEDTIKKDMEKIKTDNEPNLNDVNTDDENDEVEYEAWKLRELKRIKRDREEKEALEKEKIEIDRLRNMTEEERRQELRLNPKQITNKTVKGKYKFLQKYYHRGAFYLDNEDTVYKQDFSAPTLEDHFDKTILPKVMQVKNFGRCGRTKYTHLVDQDTTRFDSPWATESTSNTNFNTERAGGMKQRTDVDLSRRVVFGNLEEKGPKSSSSKVSENRLTGAETGTSFRQNAHTHSRRLIRGKMKTWCVSALLAVATLAGSSYAMYSPSDNVVELTDGNFERLVVKSDEVWVVEFYAPWCGHCQQLAPEYKKAASALKGVVKVGGVNCDEQKSVCGQYGVRGFPTIKIFGGNKRSPVDYNGQRAAKEIAESALAEVKKKVKSILGGGGGGGSDGGSSDSKDVVELTDANFDKLVLNSEDIWLVEFYAPWCGHCKNLAPHWAKAASELKGKVKLGALDSTVHTIKAQQFGIQGYPTIKFFPGGPKDRDTAQDYDGGRTSADIVNWALEKFSENIPAPEIVQLTSEDVTKKICQEKPLCVISVLPHILDCDAACRNKFLATLAKMGEKYKKKLWGWLWTEGGAQPEIEATLDIGGFGYPAMAVVNVKKMKYSLLRGSFSEEGINEFLRDLSYGRGHTAPIKGAELPKIHTIEAWDGKDGQLPEEEDIDLSDVDLDEKDEL</sequence>
<evidence type="ECO:0000313" key="17">
    <source>
        <dbReference type="Proteomes" id="UP001562425"/>
    </source>
</evidence>
<evidence type="ECO:0000256" key="4">
    <source>
        <dbReference type="ARBA" id="ARBA00012723"/>
    </source>
</evidence>
<evidence type="ECO:0000256" key="10">
    <source>
        <dbReference type="ARBA" id="ARBA00023284"/>
    </source>
</evidence>
<gene>
    <name evidence="16" type="ORF">pipiens_003975</name>
</gene>
<comment type="subcellular location">
    <subcellularLocation>
        <location evidence="2">Endoplasmic reticulum lumen</location>
    </subcellularLocation>
</comment>
<feature type="compositionally biased region" description="Acidic residues" evidence="14">
    <location>
        <begin position="191"/>
        <end position="200"/>
    </location>
</feature>
<evidence type="ECO:0000256" key="8">
    <source>
        <dbReference type="ARBA" id="ARBA00023157"/>
    </source>
</evidence>
<dbReference type="FunFam" id="3.40.30.10:FF:000050">
    <property type="entry name" value="protein disulfide-isomerase A6 isoform X1"/>
    <property type="match status" value="1"/>
</dbReference>
<evidence type="ECO:0000256" key="13">
    <source>
        <dbReference type="SAM" id="Coils"/>
    </source>
</evidence>
<comment type="similarity">
    <text evidence="3 12">Belongs to the protein disulfide isomerase family.</text>
</comment>
<evidence type="ECO:0000256" key="5">
    <source>
        <dbReference type="ARBA" id="ARBA00022729"/>
    </source>
</evidence>
<feature type="domain" description="Thioredoxin" evidence="15">
    <location>
        <begin position="689"/>
        <end position="806"/>
    </location>
</feature>
<evidence type="ECO:0000256" key="3">
    <source>
        <dbReference type="ARBA" id="ARBA00006347"/>
    </source>
</evidence>
<accession>A0ABD1CRT2</accession>
<evidence type="ECO:0000256" key="14">
    <source>
        <dbReference type="SAM" id="MobiDB-lite"/>
    </source>
</evidence>
<dbReference type="InterPro" id="IPR013766">
    <property type="entry name" value="Thioredoxin_domain"/>
</dbReference>
<feature type="compositionally biased region" description="Basic and acidic residues" evidence="14">
    <location>
        <begin position="218"/>
        <end position="233"/>
    </location>
</feature>
<feature type="compositionally biased region" description="Acidic residues" evidence="14">
    <location>
        <begin position="50"/>
        <end position="59"/>
    </location>
</feature>
<dbReference type="AlphaFoldDB" id="A0ABD1CRT2"/>
<evidence type="ECO:0000256" key="6">
    <source>
        <dbReference type="ARBA" id="ARBA00022737"/>
    </source>
</evidence>
<dbReference type="FunFam" id="3.40.30.10:FF:000032">
    <property type="entry name" value="Protein disulfide-isomerase A6 homolog"/>
    <property type="match status" value="1"/>
</dbReference>
<dbReference type="InterPro" id="IPR005788">
    <property type="entry name" value="PDI_thioredoxin-like_dom"/>
</dbReference>
<dbReference type="Pfam" id="PF00085">
    <property type="entry name" value="Thioredoxin"/>
    <property type="match status" value="2"/>
</dbReference>
<keyword evidence="10" id="KW-0676">Redox-active center</keyword>
<name>A0ABD1CRT2_CULPP</name>
<dbReference type="NCBIfam" id="TIGR01126">
    <property type="entry name" value="pdi_dom"/>
    <property type="match status" value="2"/>
</dbReference>
<keyword evidence="9" id="KW-0413">Isomerase</keyword>
<comment type="catalytic activity">
    <reaction evidence="1">
        <text>Catalyzes the rearrangement of -S-S- bonds in proteins.</text>
        <dbReference type="EC" id="5.3.4.1"/>
    </reaction>
</comment>
<dbReference type="InterPro" id="IPR017937">
    <property type="entry name" value="Thioredoxin_CS"/>
</dbReference>
<dbReference type="SUPFAM" id="SSF52833">
    <property type="entry name" value="Thioredoxin-like"/>
    <property type="match status" value="3"/>
</dbReference>
<feature type="compositionally biased region" description="Acidic residues" evidence="14">
    <location>
        <begin position="954"/>
        <end position="973"/>
    </location>
</feature>
<dbReference type="EMBL" id="JBEHCU010010279">
    <property type="protein sequence ID" value="KAL1378489.1"/>
    <property type="molecule type" value="Genomic_DNA"/>
</dbReference>
<keyword evidence="8" id="KW-1015">Disulfide bond</keyword>
<feature type="compositionally biased region" description="Acidic residues" evidence="14">
    <location>
        <begin position="162"/>
        <end position="171"/>
    </location>
</feature>
<protein>
    <recommendedName>
        <fullName evidence="11">Protein disulfide-isomerase A6 homolog</fullName>
        <ecNumber evidence="4">5.3.4.1</ecNumber>
    </recommendedName>
</protein>
<evidence type="ECO:0000256" key="7">
    <source>
        <dbReference type="ARBA" id="ARBA00022824"/>
    </source>
</evidence>
<comment type="caution">
    <text evidence="16">The sequence shown here is derived from an EMBL/GenBank/DDBJ whole genome shotgun (WGS) entry which is preliminary data.</text>
</comment>
<dbReference type="CDD" id="cd02983">
    <property type="entry name" value="P5_C"/>
    <property type="match status" value="1"/>
</dbReference>
<keyword evidence="5" id="KW-0732">Signal</keyword>
<dbReference type="EC" id="5.3.4.1" evidence="4"/>
<dbReference type="GO" id="GO:0005788">
    <property type="term" value="C:endoplasmic reticulum lumen"/>
    <property type="evidence" value="ECO:0007669"/>
    <property type="project" value="UniProtKB-SubCell"/>
</dbReference>
<evidence type="ECO:0000256" key="1">
    <source>
        <dbReference type="ARBA" id="ARBA00001182"/>
    </source>
</evidence>
<feature type="compositionally biased region" description="Low complexity" evidence="14">
    <location>
        <begin position="464"/>
        <end position="475"/>
    </location>
</feature>
<feature type="region of interest" description="Disordered" evidence="14">
    <location>
        <begin position="947"/>
        <end position="973"/>
    </location>
</feature>
<dbReference type="Pfam" id="PF06991">
    <property type="entry name" value="MFAP1"/>
    <property type="match status" value="1"/>
</dbReference>
<keyword evidence="17" id="KW-1185">Reference proteome</keyword>
<evidence type="ECO:0000256" key="2">
    <source>
        <dbReference type="ARBA" id="ARBA00004319"/>
    </source>
</evidence>
<reference evidence="16 17" key="1">
    <citation type="submission" date="2024-05" db="EMBL/GenBank/DDBJ databases">
        <title>Culex pipiens pipiens assembly and annotation.</title>
        <authorList>
            <person name="Alout H."/>
            <person name="Durand T."/>
        </authorList>
    </citation>
    <scope>NUCLEOTIDE SEQUENCE [LARGE SCALE GENOMIC DNA]</scope>
    <source>
        <strain evidence="16">HA-2024</strain>
        <tissue evidence="16">Whole body</tissue>
    </source>
</reference>
<evidence type="ECO:0000256" key="11">
    <source>
        <dbReference type="ARBA" id="ARBA00067226"/>
    </source>
</evidence>
<feature type="compositionally biased region" description="Polar residues" evidence="14">
    <location>
        <begin position="503"/>
        <end position="518"/>
    </location>
</feature>
<dbReference type="PRINTS" id="PR00421">
    <property type="entry name" value="THIOREDOXIN"/>
</dbReference>
<dbReference type="InterPro" id="IPR036249">
    <property type="entry name" value="Thioredoxin-like_sf"/>
</dbReference>
<dbReference type="Gene3D" id="3.40.30.10">
    <property type="entry name" value="Glutaredoxin"/>
    <property type="match status" value="2"/>
</dbReference>
<dbReference type="PROSITE" id="PS51352">
    <property type="entry name" value="THIOREDOXIN_2"/>
    <property type="match status" value="2"/>
</dbReference>
<dbReference type="CDD" id="cd03001">
    <property type="entry name" value="PDI_a_P5"/>
    <property type="match status" value="2"/>
</dbReference>
<feature type="compositionally biased region" description="Acidic residues" evidence="14">
    <location>
        <begin position="85"/>
        <end position="94"/>
    </location>
</feature>
<dbReference type="PANTHER" id="PTHR45815">
    <property type="entry name" value="PROTEIN DISULFIDE-ISOMERASE A6"/>
    <property type="match status" value="1"/>
</dbReference>
<evidence type="ECO:0000256" key="9">
    <source>
        <dbReference type="ARBA" id="ARBA00023235"/>
    </source>
</evidence>
<keyword evidence="7" id="KW-0256">Endoplasmic reticulum</keyword>
<feature type="domain" description="Thioredoxin" evidence="15">
    <location>
        <begin position="556"/>
        <end position="673"/>
    </location>
</feature>
<feature type="region of interest" description="Disordered" evidence="14">
    <location>
        <begin position="462"/>
        <end position="481"/>
    </location>
</feature>
<dbReference type="PANTHER" id="PTHR45815:SF3">
    <property type="entry name" value="PROTEIN DISULFIDE-ISOMERASE A6"/>
    <property type="match status" value="1"/>
</dbReference>
<feature type="region of interest" description="Disordered" evidence="14">
    <location>
        <begin position="44"/>
        <end position="203"/>
    </location>
</feature>
<dbReference type="PROSITE" id="PS00194">
    <property type="entry name" value="THIOREDOXIN_1"/>
    <property type="match status" value="2"/>
</dbReference>
<dbReference type="GO" id="GO:0003756">
    <property type="term" value="F:protein disulfide isomerase activity"/>
    <property type="evidence" value="ECO:0007669"/>
    <property type="project" value="UniProtKB-EC"/>
</dbReference>
<feature type="compositionally biased region" description="Basic and acidic residues" evidence="14">
    <location>
        <begin position="72"/>
        <end position="84"/>
    </location>
</feature>
<keyword evidence="6" id="KW-0677">Repeat</keyword>
<feature type="region of interest" description="Disordered" evidence="14">
    <location>
        <begin position="218"/>
        <end position="258"/>
    </location>
</feature>
<dbReference type="Proteomes" id="UP001562425">
    <property type="component" value="Unassembled WGS sequence"/>
</dbReference>
<evidence type="ECO:0000313" key="16">
    <source>
        <dbReference type="EMBL" id="KAL1378489.1"/>
    </source>
</evidence>
<evidence type="ECO:0000259" key="15">
    <source>
        <dbReference type="PROSITE" id="PS51352"/>
    </source>
</evidence>
<keyword evidence="13" id="KW-0175">Coiled coil</keyword>
<feature type="compositionally biased region" description="Acidic residues" evidence="14">
    <location>
        <begin position="234"/>
        <end position="250"/>
    </location>
</feature>
<evidence type="ECO:0000256" key="12">
    <source>
        <dbReference type="RuleBase" id="RU004208"/>
    </source>
</evidence>
<dbReference type="InterPro" id="IPR009730">
    <property type="entry name" value="MFAP1_C"/>
</dbReference>
<organism evidence="16 17">
    <name type="scientific">Culex pipiens pipiens</name>
    <name type="common">Northern house mosquito</name>
    <dbReference type="NCBI Taxonomy" id="38569"/>
    <lineage>
        <taxon>Eukaryota</taxon>
        <taxon>Metazoa</taxon>
        <taxon>Ecdysozoa</taxon>
        <taxon>Arthropoda</taxon>
        <taxon>Hexapoda</taxon>
        <taxon>Insecta</taxon>
        <taxon>Pterygota</taxon>
        <taxon>Neoptera</taxon>
        <taxon>Endopterygota</taxon>
        <taxon>Diptera</taxon>
        <taxon>Nematocera</taxon>
        <taxon>Culicoidea</taxon>
        <taxon>Culicidae</taxon>
        <taxon>Culicinae</taxon>
        <taxon>Culicini</taxon>
        <taxon>Culex</taxon>
        <taxon>Culex</taxon>
    </lineage>
</organism>
<feature type="coiled-coil region" evidence="13">
    <location>
        <begin position="336"/>
        <end position="373"/>
    </location>
</feature>